<evidence type="ECO:0000256" key="5">
    <source>
        <dbReference type="ARBA" id="ARBA00023136"/>
    </source>
</evidence>
<feature type="transmembrane region" description="Helical" evidence="6">
    <location>
        <begin position="416"/>
        <end position="439"/>
    </location>
</feature>
<reference evidence="8 9" key="1">
    <citation type="submission" date="2020-03" db="EMBL/GenBank/DDBJ databases">
        <authorList>
            <person name="Zhu W."/>
        </authorList>
    </citation>
    <scope>NUCLEOTIDE SEQUENCE [LARGE SCALE GENOMIC DNA]</scope>
    <source>
        <strain evidence="8 9">323-1</strain>
    </source>
</reference>
<evidence type="ECO:0000313" key="8">
    <source>
        <dbReference type="EMBL" id="QIO05437.1"/>
    </source>
</evidence>
<evidence type="ECO:0000256" key="2">
    <source>
        <dbReference type="ARBA" id="ARBA00022475"/>
    </source>
</evidence>
<dbReference type="PANTHER" id="PTHR30619:SF1">
    <property type="entry name" value="RECOMBINATION PROTEIN 2"/>
    <property type="match status" value="1"/>
</dbReference>
<feature type="transmembrane region" description="Helical" evidence="6">
    <location>
        <begin position="28"/>
        <end position="46"/>
    </location>
</feature>
<feature type="transmembrane region" description="Helical" evidence="6">
    <location>
        <begin position="53"/>
        <end position="75"/>
    </location>
</feature>
<evidence type="ECO:0000256" key="6">
    <source>
        <dbReference type="SAM" id="Phobius"/>
    </source>
</evidence>
<evidence type="ECO:0000256" key="4">
    <source>
        <dbReference type="ARBA" id="ARBA00022989"/>
    </source>
</evidence>
<keyword evidence="5 6" id="KW-0472">Membrane</keyword>
<protein>
    <submittedName>
        <fullName evidence="8">DNA internalization-related competence protein ComEC/Rec2</fullName>
    </submittedName>
</protein>
<evidence type="ECO:0000259" key="7">
    <source>
        <dbReference type="SMART" id="SM00849"/>
    </source>
</evidence>
<dbReference type="GO" id="GO:0030420">
    <property type="term" value="P:establishment of competence for transformation"/>
    <property type="evidence" value="ECO:0007669"/>
    <property type="project" value="InterPro"/>
</dbReference>
<feature type="transmembrane region" description="Helical" evidence="6">
    <location>
        <begin position="275"/>
        <end position="293"/>
    </location>
</feature>
<feature type="transmembrane region" description="Helical" evidence="6">
    <location>
        <begin position="353"/>
        <end position="376"/>
    </location>
</feature>
<feature type="transmembrane region" description="Helical" evidence="6">
    <location>
        <begin position="510"/>
        <end position="530"/>
    </location>
</feature>
<dbReference type="Proteomes" id="UP000502297">
    <property type="component" value="Chromosome"/>
</dbReference>
<dbReference type="PANTHER" id="PTHR30619">
    <property type="entry name" value="DNA INTERNALIZATION/COMPETENCE PROTEIN COMEC/REC2"/>
    <property type="match status" value="1"/>
</dbReference>
<evidence type="ECO:0000256" key="1">
    <source>
        <dbReference type="ARBA" id="ARBA00004651"/>
    </source>
</evidence>
<keyword evidence="4 6" id="KW-1133">Transmembrane helix</keyword>
<proteinExistence type="predicted"/>
<dbReference type="EMBL" id="CP049801">
    <property type="protein sequence ID" value="QIO05437.1"/>
    <property type="molecule type" value="Genomic_DNA"/>
</dbReference>
<gene>
    <name evidence="8" type="ORF">G8E00_05455</name>
</gene>
<feature type="transmembrane region" description="Helical" evidence="6">
    <location>
        <begin position="451"/>
        <end position="475"/>
    </location>
</feature>
<dbReference type="InterPro" id="IPR004477">
    <property type="entry name" value="ComEC_N"/>
</dbReference>
<organism evidence="8 9">
    <name type="scientific">Acinetobacter shaoyimingii</name>
    <dbReference type="NCBI Taxonomy" id="2715164"/>
    <lineage>
        <taxon>Bacteria</taxon>
        <taxon>Pseudomonadati</taxon>
        <taxon>Pseudomonadota</taxon>
        <taxon>Gammaproteobacteria</taxon>
        <taxon>Moraxellales</taxon>
        <taxon>Moraxellaceae</taxon>
        <taxon>Acinetobacter</taxon>
    </lineage>
</organism>
<sequence>MFGYCILFGWILGISTMGMVLSPKLISMTLWFCLISTGSFLARFIVPNIYKQQFFVLIFHISVLCSSFLLGHYFADHKLNHRLSQRIDQISEQTVLVYINHIDERSSSQEHVSVKQKVTVIAENHQPYDVMLYLKMGPDQKALQLGEYYRVSGKLKPTHSYAVDGVFDQEKWFIQQNIMGTMQIRDVQQLTVEDRLMLNYSVFAKQQKKIFNRIKLYAEKHRLKFRNFIQRQAFENKGLLLGLLTGDESLLSKTTQDQFKTLGIAHLLAISGPHVLIFAVIVCFVLNMVVTTFIPKVFLRLPRPYLLLLPFLFCVLIYTAFVGFEIPAMRTCLTVFIISLLLIFKQQINALKLLLCSASILLLIDPFGILSAAFWLSYGACFILIRVYQTVVQEPQTPAQTHQTELSVWKSKLSKFLYVLFDSQWKIFIALFPLVAIIFQQVSWIAPLVNLIAIPIIGIFVVPFEIVGACLSGWIEPLSLVFFYIADWSLSFLNFCLNTLQKIFNPQLNWLALTPWKIALLGLGIFILFMPNGTLPKGWVVICVLLIFMTTPPAKFELTVLDVGQGQAIFLQLPNQNMLIDTGGSFDEDKFSIGHNIITPYLMKKGITKLDKVVLTHLDQDHAGAFEYVANHIKIKHVISNQQDKRFDAMNFEYCSAGQHWNFDGVQIQVLSPDEDQLDEVHTNQNERSCVLYIQVPEAEQYRNFLLMGDAGWETEFQLLQQYPDLSVDVLILGHHGSQHSSSYDFLQRLNPQLTIASAGFDNRYNHPSGIVQARLAALSIPFESTIEKGSIQFKLNNHRVMQKKSFRESKRWFIRSS</sequence>
<keyword evidence="3 6" id="KW-0812">Transmembrane</keyword>
<dbReference type="AlphaFoldDB" id="A0A6G8RU86"/>
<accession>A0A6G8RU86</accession>
<dbReference type="InterPro" id="IPR036866">
    <property type="entry name" value="RibonucZ/Hydroxyglut_hydro"/>
</dbReference>
<dbReference type="InterPro" id="IPR025405">
    <property type="entry name" value="DUF4131"/>
</dbReference>
<dbReference type="NCBIfam" id="TIGR00360">
    <property type="entry name" value="ComEC_N-term"/>
    <property type="match status" value="1"/>
</dbReference>
<feature type="transmembrane region" description="Helical" evidence="6">
    <location>
        <begin position="481"/>
        <end position="498"/>
    </location>
</feature>
<feature type="transmembrane region" description="Helical" evidence="6">
    <location>
        <begin position="328"/>
        <end position="344"/>
    </location>
</feature>
<dbReference type="Pfam" id="PF00753">
    <property type="entry name" value="Lactamase_B"/>
    <property type="match status" value="1"/>
</dbReference>
<dbReference type="Pfam" id="PF03772">
    <property type="entry name" value="Competence"/>
    <property type="match status" value="1"/>
</dbReference>
<dbReference type="NCBIfam" id="TIGR00361">
    <property type="entry name" value="ComEC_Rec2"/>
    <property type="match status" value="1"/>
</dbReference>
<dbReference type="KEGG" id="asha:G8E00_05455"/>
<dbReference type="InterPro" id="IPR004797">
    <property type="entry name" value="Competence_ComEC/Rec2"/>
</dbReference>
<feature type="domain" description="Metallo-beta-lactamase" evidence="7">
    <location>
        <begin position="565"/>
        <end position="761"/>
    </location>
</feature>
<dbReference type="SMART" id="SM00849">
    <property type="entry name" value="Lactamase_B"/>
    <property type="match status" value="1"/>
</dbReference>
<keyword evidence="2" id="KW-1003">Cell membrane</keyword>
<dbReference type="GO" id="GO:0005886">
    <property type="term" value="C:plasma membrane"/>
    <property type="evidence" value="ECO:0007669"/>
    <property type="project" value="UniProtKB-SubCell"/>
</dbReference>
<dbReference type="InterPro" id="IPR001279">
    <property type="entry name" value="Metallo-B-lactamas"/>
</dbReference>
<name>A0A6G8RU86_9GAMM</name>
<dbReference type="InterPro" id="IPR035681">
    <property type="entry name" value="ComA-like_MBL"/>
</dbReference>
<dbReference type="Pfam" id="PF13567">
    <property type="entry name" value="DUF4131"/>
    <property type="match status" value="1"/>
</dbReference>
<dbReference type="InterPro" id="IPR052159">
    <property type="entry name" value="Competence_DNA_uptake"/>
</dbReference>
<feature type="transmembrane region" description="Helical" evidence="6">
    <location>
        <begin position="305"/>
        <end position="322"/>
    </location>
</feature>
<evidence type="ECO:0000313" key="9">
    <source>
        <dbReference type="Proteomes" id="UP000502297"/>
    </source>
</evidence>
<dbReference type="Gene3D" id="3.60.15.10">
    <property type="entry name" value="Ribonuclease Z/Hydroxyacylglutathione hydrolase-like"/>
    <property type="match status" value="1"/>
</dbReference>
<keyword evidence="9" id="KW-1185">Reference proteome</keyword>
<comment type="subcellular location">
    <subcellularLocation>
        <location evidence="1">Cell membrane</location>
        <topology evidence="1">Multi-pass membrane protein</topology>
    </subcellularLocation>
</comment>
<evidence type="ECO:0000256" key="3">
    <source>
        <dbReference type="ARBA" id="ARBA00022692"/>
    </source>
</evidence>
<dbReference type="SUPFAM" id="SSF56281">
    <property type="entry name" value="Metallo-hydrolase/oxidoreductase"/>
    <property type="match status" value="1"/>
</dbReference>
<dbReference type="CDD" id="cd07731">
    <property type="entry name" value="ComA-like_MBL-fold"/>
    <property type="match status" value="1"/>
</dbReference>